<feature type="compositionally biased region" description="Acidic residues" evidence="2">
    <location>
        <begin position="74"/>
        <end position="89"/>
    </location>
</feature>
<comment type="caution">
    <text evidence="3">The sequence shown here is derived from an EMBL/GenBank/DDBJ whole genome shotgun (WGS) entry which is preliminary data.</text>
</comment>
<gene>
    <name evidence="3" type="ORF">D9619_001074</name>
</gene>
<dbReference type="Proteomes" id="UP000567179">
    <property type="component" value="Unassembled WGS sequence"/>
</dbReference>
<comment type="similarity">
    <text evidence="1">Belongs to the bystin family.</text>
</comment>
<evidence type="ECO:0000313" key="3">
    <source>
        <dbReference type="EMBL" id="KAF5322170.1"/>
    </source>
</evidence>
<dbReference type="PANTHER" id="PTHR12821">
    <property type="entry name" value="BYSTIN"/>
    <property type="match status" value="1"/>
</dbReference>
<reference evidence="3 4" key="1">
    <citation type="journal article" date="2020" name="ISME J.">
        <title>Uncovering the hidden diversity of litter-decomposition mechanisms in mushroom-forming fungi.</title>
        <authorList>
            <person name="Floudas D."/>
            <person name="Bentzer J."/>
            <person name="Ahren D."/>
            <person name="Johansson T."/>
            <person name="Persson P."/>
            <person name="Tunlid A."/>
        </authorList>
    </citation>
    <scope>NUCLEOTIDE SEQUENCE [LARGE SCALE GENOMIC DNA]</scope>
    <source>
        <strain evidence="3 4">CBS 101986</strain>
    </source>
</reference>
<dbReference type="Pfam" id="PF05291">
    <property type="entry name" value="Bystin"/>
    <property type="match status" value="1"/>
</dbReference>
<dbReference type="GO" id="GO:0005737">
    <property type="term" value="C:cytoplasm"/>
    <property type="evidence" value="ECO:0007669"/>
    <property type="project" value="TreeGrafter"/>
</dbReference>
<dbReference type="OrthoDB" id="2192561at2759"/>
<protein>
    <submittedName>
        <fullName evidence="3">Uncharacterized protein</fullName>
    </submittedName>
</protein>
<keyword evidence="4" id="KW-1185">Reference proteome</keyword>
<dbReference type="EMBL" id="JAACJJ010000028">
    <property type="protein sequence ID" value="KAF5322170.1"/>
    <property type="molecule type" value="Genomic_DNA"/>
</dbReference>
<dbReference type="GO" id="GO:0006364">
    <property type="term" value="P:rRNA processing"/>
    <property type="evidence" value="ECO:0007669"/>
    <property type="project" value="TreeGrafter"/>
</dbReference>
<dbReference type="GO" id="GO:0030688">
    <property type="term" value="C:preribosome, small subunit precursor"/>
    <property type="evidence" value="ECO:0007669"/>
    <property type="project" value="TreeGrafter"/>
</dbReference>
<evidence type="ECO:0000256" key="2">
    <source>
        <dbReference type="SAM" id="MobiDB-lite"/>
    </source>
</evidence>
<feature type="compositionally biased region" description="Acidic residues" evidence="2">
    <location>
        <begin position="102"/>
        <end position="113"/>
    </location>
</feature>
<evidence type="ECO:0000256" key="1">
    <source>
        <dbReference type="ARBA" id="ARBA00007114"/>
    </source>
</evidence>
<dbReference type="InterPro" id="IPR007955">
    <property type="entry name" value="Bystin"/>
</dbReference>
<dbReference type="GO" id="GO:0005730">
    <property type="term" value="C:nucleolus"/>
    <property type="evidence" value="ECO:0007669"/>
    <property type="project" value="TreeGrafter"/>
</dbReference>
<proteinExistence type="inferred from homology"/>
<accession>A0A8H5BF92</accession>
<feature type="compositionally biased region" description="Basic and acidic residues" evidence="2">
    <location>
        <begin position="57"/>
        <end position="70"/>
    </location>
</feature>
<sequence length="452" mass="50431">MPRAPKSGKSRHDPLLVQLDDDEVEAKYGRISQPGKRKKSKINAGEEESGEVILDPKTSRKIFELAKEQQDELAMPEDEEAAEDDEDEDALSKPRTQTRFNDEDDADEDDYDPTGEEIEEEYEIDAEDMETLDALLPHNAGERKTLADLIFAKLDSGEVSSAAVIQKVHQNREAPDPAAGLNPAVVEAYTKIGQLLKGYKSGPLPKLFKVIPSLPAWARMLALTHPENWSPHACEAATKIFISNMKPAQAQLFLGVVLLDAIREDIAENKKLNVHYFQALKKSIYKPGAFFKGIIFPLLDQNCTLKEATIIASILARTKVPVLHASAALLRIAEMDYSGPNSLFIRVLIDKKFELPYKVIDALVFHFIRLSNSYKAKTRGDSEKLPVLWHQSLLVFTQRYGSDLTPDQKDALLDVIRATPHPQISAEIRRELVNSVVRGAPRTEADGDVMMA</sequence>
<name>A0A8H5BF92_9AGAR</name>
<feature type="region of interest" description="Disordered" evidence="2">
    <location>
        <begin position="1"/>
        <end position="113"/>
    </location>
</feature>
<dbReference type="GO" id="GO:0030515">
    <property type="term" value="F:snoRNA binding"/>
    <property type="evidence" value="ECO:0007669"/>
    <property type="project" value="TreeGrafter"/>
</dbReference>
<dbReference type="AlphaFoldDB" id="A0A8H5BF92"/>
<evidence type="ECO:0000313" key="4">
    <source>
        <dbReference type="Proteomes" id="UP000567179"/>
    </source>
</evidence>
<organism evidence="3 4">
    <name type="scientific">Psilocybe cf. subviscida</name>
    <dbReference type="NCBI Taxonomy" id="2480587"/>
    <lineage>
        <taxon>Eukaryota</taxon>
        <taxon>Fungi</taxon>
        <taxon>Dikarya</taxon>
        <taxon>Basidiomycota</taxon>
        <taxon>Agaricomycotina</taxon>
        <taxon>Agaricomycetes</taxon>
        <taxon>Agaricomycetidae</taxon>
        <taxon>Agaricales</taxon>
        <taxon>Agaricineae</taxon>
        <taxon>Strophariaceae</taxon>
        <taxon>Psilocybe</taxon>
    </lineage>
</organism>
<dbReference type="PANTHER" id="PTHR12821:SF0">
    <property type="entry name" value="BYSTIN"/>
    <property type="match status" value="1"/>
</dbReference>